<protein>
    <submittedName>
        <fullName evidence="2">Uncharacterized protein</fullName>
    </submittedName>
</protein>
<evidence type="ECO:0000313" key="2">
    <source>
        <dbReference type="EMBL" id="MFC6825068.1"/>
    </source>
</evidence>
<dbReference type="AlphaFoldDB" id="A0ABD5TWQ1"/>
<organism evidence="2 3">
    <name type="scientific">Halopelagius fulvigenes</name>
    <dbReference type="NCBI Taxonomy" id="1198324"/>
    <lineage>
        <taxon>Archaea</taxon>
        <taxon>Methanobacteriati</taxon>
        <taxon>Methanobacteriota</taxon>
        <taxon>Stenosarchaea group</taxon>
        <taxon>Halobacteria</taxon>
        <taxon>Halobacteriales</taxon>
        <taxon>Haloferacaceae</taxon>
    </lineage>
</organism>
<keyword evidence="3" id="KW-1185">Reference proteome</keyword>
<proteinExistence type="predicted"/>
<reference evidence="2 3" key="1">
    <citation type="journal article" date="2019" name="Int. J. Syst. Evol. Microbiol.">
        <title>The Global Catalogue of Microorganisms (GCM) 10K type strain sequencing project: providing services to taxonomists for standard genome sequencing and annotation.</title>
        <authorList>
            <consortium name="The Broad Institute Genomics Platform"/>
            <consortium name="The Broad Institute Genome Sequencing Center for Infectious Disease"/>
            <person name="Wu L."/>
            <person name="Ma J."/>
        </authorList>
    </citation>
    <scope>NUCLEOTIDE SEQUENCE [LARGE SCALE GENOMIC DNA]</scope>
    <source>
        <strain evidence="2 3">YIM 94188</strain>
    </source>
</reference>
<keyword evidence="1" id="KW-1133">Transmembrane helix</keyword>
<dbReference type="Proteomes" id="UP001596408">
    <property type="component" value="Unassembled WGS sequence"/>
</dbReference>
<accession>A0ABD5TWQ1</accession>
<feature type="transmembrane region" description="Helical" evidence="1">
    <location>
        <begin position="32"/>
        <end position="48"/>
    </location>
</feature>
<comment type="caution">
    <text evidence="2">The sequence shown here is derived from an EMBL/GenBank/DDBJ whole genome shotgun (WGS) entry which is preliminary data.</text>
</comment>
<sequence>MERRRLNALIGLALVALGLIQAVSFAMADEWIFSFGGVLYAICGIYYLRAEVYSTAE</sequence>
<name>A0ABD5TWQ1_9EURY</name>
<dbReference type="RefSeq" id="WP_379694918.1">
    <property type="nucleotide sequence ID" value="NZ_JBHSXH010000011.1"/>
</dbReference>
<gene>
    <name evidence="2" type="ORF">ACFQEV_08700</name>
</gene>
<keyword evidence="1" id="KW-0812">Transmembrane</keyword>
<dbReference type="EMBL" id="JBHSXH010000011">
    <property type="protein sequence ID" value="MFC6825068.1"/>
    <property type="molecule type" value="Genomic_DNA"/>
</dbReference>
<evidence type="ECO:0000256" key="1">
    <source>
        <dbReference type="SAM" id="Phobius"/>
    </source>
</evidence>
<evidence type="ECO:0000313" key="3">
    <source>
        <dbReference type="Proteomes" id="UP001596408"/>
    </source>
</evidence>
<keyword evidence="1" id="KW-0472">Membrane</keyword>